<proteinExistence type="predicted"/>
<dbReference type="Proteomes" id="UP001064489">
    <property type="component" value="Chromosome 9"/>
</dbReference>
<protein>
    <submittedName>
        <fullName evidence="1">Uncharacterized protein</fullName>
    </submittedName>
</protein>
<comment type="caution">
    <text evidence="1">The sequence shown here is derived from an EMBL/GenBank/DDBJ whole genome shotgun (WGS) entry which is preliminary data.</text>
</comment>
<gene>
    <name evidence="1" type="ORF">LWI28_003437</name>
</gene>
<reference evidence="1" key="1">
    <citation type="journal article" date="2022" name="Plant J.">
        <title>Strategies of tolerance reflected in two North American maple genomes.</title>
        <authorList>
            <person name="McEvoy S.L."/>
            <person name="Sezen U.U."/>
            <person name="Trouern-Trend A."/>
            <person name="McMahon S.M."/>
            <person name="Schaberg P.G."/>
            <person name="Yang J."/>
            <person name="Wegrzyn J.L."/>
            <person name="Swenson N.G."/>
        </authorList>
    </citation>
    <scope>NUCLEOTIDE SEQUENCE</scope>
    <source>
        <strain evidence="1">91603</strain>
    </source>
</reference>
<organism evidence="1 2">
    <name type="scientific">Acer negundo</name>
    <name type="common">Box elder</name>
    <dbReference type="NCBI Taxonomy" id="4023"/>
    <lineage>
        <taxon>Eukaryota</taxon>
        <taxon>Viridiplantae</taxon>
        <taxon>Streptophyta</taxon>
        <taxon>Embryophyta</taxon>
        <taxon>Tracheophyta</taxon>
        <taxon>Spermatophyta</taxon>
        <taxon>Magnoliopsida</taxon>
        <taxon>eudicotyledons</taxon>
        <taxon>Gunneridae</taxon>
        <taxon>Pentapetalae</taxon>
        <taxon>rosids</taxon>
        <taxon>malvids</taxon>
        <taxon>Sapindales</taxon>
        <taxon>Sapindaceae</taxon>
        <taxon>Hippocastanoideae</taxon>
        <taxon>Acereae</taxon>
        <taxon>Acer</taxon>
    </lineage>
</organism>
<sequence length="246" mass="27789">MAIDGSFSLESALERFLFIYPRLGFWKGDGRRSGEYGSRIVFAPYYTIPLIGCFRPIARKIVDIVVALLRLVPNLRSNSNESGNFDDTDVVDVVGVVQFHVQSSISHIVWTAMIQLLPDCVQFAVVFINRMPRLAHMECFTVEFIDDGLICTIVVVKHYLNAVRTSHRLLIIEPEISSNLWDWSCFLDLAKNFGNLYLSNGAELKKDIADEGEEQDDSDKVPNKDDKGIEIELDFTAGRSTVMIHP</sequence>
<reference evidence="1" key="2">
    <citation type="submission" date="2023-02" db="EMBL/GenBank/DDBJ databases">
        <authorList>
            <person name="Swenson N.G."/>
            <person name="Wegrzyn J.L."/>
            <person name="Mcevoy S.L."/>
        </authorList>
    </citation>
    <scope>NUCLEOTIDE SEQUENCE</scope>
    <source>
        <strain evidence="1">91603</strain>
        <tissue evidence="1">Leaf</tissue>
    </source>
</reference>
<evidence type="ECO:0000313" key="1">
    <source>
        <dbReference type="EMBL" id="KAI9200151.1"/>
    </source>
</evidence>
<name>A0AAD5JGR1_ACENE</name>
<dbReference type="EMBL" id="JAJSOW010000001">
    <property type="protein sequence ID" value="KAI9200151.1"/>
    <property type="molecule type" value="Genomic_DNA"/>
</dbReference>
<accession>A0AAD5JGR1</accession>
<dbReference type="AlphaFoldDB" id="A0AAD5JGR1"/>
<keyword evidence="2" id="KW-1185">Reference proteome</keyword>
<evidence type="ECO:0000313" key="2">
    <source>
        <dbReference type="Proteomes" id="UP001064489"/>
    </source>
</evidence>